<dbReference type="Proteomes" id="UP000003477">
    <property type="component" value="Unassembled WGS sequence"/>
</dbReference>
<dbReference type="AlphaFoldDB" id="G5JCV7"/>
<dbReference type="EMBL" id="AESD01000811">
    <property type="protein sequence ID" value="EHJ09980.1"/>
    <property type="molecule type" value="Genomic_DNA"/>
</dbReference>
<organism evidence="1 2">
    <name type="scientific">Crocosphaera watsonii WH 0003</name>
    <dbReference type="NCBI Taxonomy" id="423471"/>
    <lineage>
        <taxon>Bacteria</taxon>
        <taxon>Bacillati</taxon>
        <taxon>Cyanobacteriota</taxon>
        <taxon>Cyanophyceae</taxon>
        <taxon>Oscillatoriophycideae</taxon>
        <taxon>Chroococcales</taxon>
        <taxon>Aphanothecaceae</taxon>
        <taxon>Crocosphaera</taxon>
    </lineage>
</organism>
<accession>G5JCV7</accession>
<feature type="non-terminal residue" evidence="1">
    <location>
        <position position="60"/>
    </location>
</feature>
<comment type="caution">
    <text evidence="1">The sequence shown here is derived from an EMBL/GenBank/DDBJ whole genome shotgun (WGS) entry which is preliminary data.</text>
</comment>
<sequence>MLNGIIPITLDHCLIKICQGENIDFPYRDIFLYYRYYHNPKNLPKLTEKAVYYQQQSTLT</sequence>
<name>G5JCV7_CROWT</name>
<protein>
    <submittedName>
        <fullName evidence="1">Uncharacterized protein</fullName>
    </submittedName>
</protein>
<evidence type="ECO:0000313" key="2">
    <source>
        <dbReference type="Proteomes" id="UP000003477"/>
    </source>
</evidence>
<reference evidence="1 2" key="1">
    <citation type="journal article" date="2011" name="Front. Microbiol.">
        <title>Two Strains of Crocosphaera watsonii with Highly Conserved Genomes are Distinguished by Strain-Specific Features.</title>
        <authorList>
            <person name="Bench S.R."/>
            <person name="Ilikchyan I.N."/>
            <person name="Tripp H.J."/>
            <person name="Zehr J.P."/>
        </authorList>
    </citation>
    <scope>NUCLEOTIDE SEQUENCE [LARGE SCALE GENOMIC DNA]</scope>
    <source>
        <strain evidence="1 2">WH 0003</strain>
    </source>
</reference>
<proteinExistence type="predicted"/>
<evidence type="ECO:0000313" key="1">
    <source>
        <dbReference type="EMBL" id="EHJ09980.1"/>
    </source>
</evidence>
<gene>
    <name evidence="1" type="ORF">CWATWH0003_5255b1</name>
</gene>